<proteinExistence type="predicted"/>
<dbReference type="AlphaFoldDB" id="A0A8X7MXZ9"/>
<protein>
    <recommendedName>
        <fullName evidence="2">Ribosomal RNA large subunit methyltransferase K/L-like methyltransferase domain-containing protein</fullName>
    </recommendedName>
</protein>
<dbReference type="Pfam" id="PF01170">
    <property type="entry name" value="UPF0020"/>
    <property type="match status" value="1"/>
</dbReference>
<evidence type="ECO:0000259" key="2">
    <source>
        <dbReference type="Pfam" id="PF01170"/>
    </source>
</evidence>
<dbReference type="PANTHER" id="PTHR14911:SF13">
    <property type="entry name" value="TRNA (GUANINE(6)-N2)-METHYLTRANSFERASE THUMP3"/>
    <property type="match status" value="1"/>
</dbReference>
<feature type="compositionally biased region" description="Basic and acidic residues" evidence="1">
    <location>
        <begin position="147"/>
        <end position="168"/>
    </location>
</feature>
<dbReference type="SUPFAM" id="SSF53335">
    <property type="entry name" value="S-adenosyl-L-methionine-dependent methyltransferases"/>
    <property type="match status" value="1"/>
</dbReference>
<dbReference type="CDD" id="cd02440">
    <property type="entry name" value="AdoMet_MTases"/>
    <property type="match status" value="1"/>
</dbReference>
<dbReference type="InterPro" id="IPR000241">
    <property type="entry name" value="RlmKL-like_Mtase"/>
</dbReference>
<dbReference type="Gene3D" id="3.40.50.150">
    <property type="entry name" value="Vaccinia Virus protein VP39"/>
    <property type="match status" value="1"/>
</dbReference>
<dbReference type="GO" id="GO:0030488">
    <property type="term" value="P:tRNA methylation"/>
    <property type="evidence" value="ECO:0007669"/>
    <property type="project" value="TreeGrafter"/>
</dbReference>
<keyword evidence="4" id="KW-1185">Reference proteome</keyword>
<feature type="domain" description="Ribosomal RNA large subunit methyltransferase K/L-like methyltransferase" evidence="2">
    <location>
        <begin position="497"/>
        <end position="559"/>
    </location>
</feature>
<dbReference type="Proteomes" id="UP000077684">
    <property type="component" value="Unassembled WGS sequence"/>
</dbReference>
<evidence type="ECO:0000313" key="3">
    <source>
        <dbReference type="EMBL" id="KAE8253762.1"/>
    </source>
</evidence>
<comment type="caution">
    <text evidence="3">The sequence shown here is derived from an EMBL/GenBank/DDBJ whole genome shotgun (WGS) entry which is preliminary data.</text>
</comment>
<feature type="region of interest" description="Disordered" evidence="1">
    <location>
        <begin position="146"/>
        <end position="180"/>
    </location>
</feature>
<accession>A0A8X7MXZ9</accession>
<reference evidence="3" key="1">
    <citation type="submission" date="2016-04" db="EMBL/GenBank/DDBJ databases">
        <authorList>
            <person name="Nguyen H.D."/>
            <person name="Samba Siva P."/>
            <person name="Cullis J."/>
            <person name="Levesque C.A."/>
            <person name="Hambleton S."/>
        </authorList>
    </citation>
    <scope>NUCLEOTIDE SEQUENCE</scope>
    <source>
        <strain evidence="3">DAOMC 236426</strain>
    </source>
</reference>
<dbReference type="GO" id="GO:0016423">
    <property type="term" value="F:tRNA (guanine) methyltransferase activity"/>
    <property type="evidence" value="ECO:0007669"/>
    <property type="project" value="TreeGrafter"/>
</dbReference>
<organism evidence="3 4">
    <name type="scientific">Tilletia controversa</name>
    <name type="common">dwarf bunt fungus</name>
    <dbReference type="NCBI Taxonomy" id="13291"/>
    <lineage>
        <taxon>Eukaryota</taxon>
        <taxon>Fungi</taxon>
        <taxon>Dikarya</taxon>
        <taxon>Basidiomycota</taxon>
        <taxon>Ustilaginomycotina</taxon>
        <taxon>Exobasidiomycetes</taxon>
        <taxon>Tilletiales</taxon>
        <taxon>Tilletiaceae</taxon>
        <taxon>Tilletia</taxon>
    </lineage>
</organism>
<dbReference type="PANTHER" id="PTHR14911">
    <property type="entry name" value="THUMP DOMAIN-CONTAINING"/>
    <property type="match status" value="1"/>
</dbReference>
<name>A0A8X7MXZ9_9BASI</name>
<sequence>MSSSKISDLSSAARRVIADVPVQHESWPPWVEALFSAHLGCIVLEVFEGLEDFVERELQVDLSRLCSPNFRTRTVRGCGHVLIETLEADPSGASSVKAELKSATAVISALHLTFRLPAVRASYLLVHQEQLPQDLLASLRQEASQKGAKEARKQAHRKPLDKWTREAEEAPTPESPWTQHEDALLKEMERIWDRAVAAGTLDASLEAWTPLRRVADGADGGSPSATETGQSSFRLTFDRCHYSFPLLRNSDVQKEVSNLAWLWLNGPSWDEPKWPVSLENADLDITLKMIPSLWLPEKDRISSSDNNDDAGSLSKLKRNSNPPGSLVILFRLPDPPASMIPPHRKNLSVFNTLPNSTALLRYRAAALALAASLPAHTFSPSSIPNENGIKILEPCCGTGGLAVELAIAIARRRPLDGEGGAARPVEIYACDIDPRFAKRTDEVFRASGFPTRLTGPVEDVSDTPSVPLPRLKAVSLITGHLNASDPSQLVDFVQGIESVDLITTDLPWGFRVLSHRKLTTVYASLFSSFLHVLKPGAYVYLITAGSNVLLQALKEHMEEAAALAQTGSAVGEQQQQQPGRRYALRMVKLGLPSSSGRAASEEEEDIIPEGQEASGLREVVIGYTAFLCVLRKCELA</sequence>
<reference evidence="3" key="2">
    <citation type="journal article" date="2019" name="IMA Fungus">
        <title>Genome sequencing and comparison of five Tilletia species to identify candidate genes for the detection of regulated species infecting wheat.</title>
        <authorList>
            <person name="Nguyen H.D.T."/>
            <person name="Sultana T."/>
            <person name="Kesanakurti P."/>
            <person name="Hambleton S."/>
        </authorList>
    </citation>
    <scope>NUCLEOTIDE SEQUENCE</scope>
    <source>
        <strain evidence="3">DAOMC 236426</strain>
    </source>
</reference>
<dbReference type="InterPro" id="IPR029063">
    <property type="entry name" value="SAM-dependent_MTases_sf"/>
</dbReference>
<evidence type="ECO:0000313" key="4">
    <source>
        <dbReference type="Proteomes" id="UP000077684"/>
    </source>
</evidence>
<evidence type="ECO:0000256" key="1">
    <source>
        <dbReference type="SAM" id="MobiDB-lite"/>
    </source>
</evidence>
<dbReference type="GO" id="GO:0043527">
    <property type="term" value="C:tRNA methyltransferase complex"/>
    <property type="evidence" value="ECO:0007669"/>
    <property type="project" value="UniProtKB-ARBA"/>
</dbReference>
<gene>
    <name evidence="3" type="ORF">A4X06_0g1224</name>
</gene>
<dbReference type="EMBL" id="LWDE02000076">
    <property type="protein sequence ID" value="KAE8253762.1"/>
    <property type="molecule type" value="Genomic_DNA"/>
</dbReference>